<proteinExistence type="predicted"/>
<gene>
    <name evidence="1" type="ORF">BpHYR1_011848</name>
</gene>
<evidence type="ECO:0000313" key="1">
    <source>
        <dbReference type="EMBL" id="RNA21542.1"/>
    </source>
</evidence>
<name>A0A3M7RD82_BRAPC</name>
<comment type="caution">
    <text evidence="1">The sequence shown here is derived from an EMBL/GenBank/DDBJ whole genome shotgun (WGS) entry which is preliminary data.</text>
</comment>
<sequence length="116" mass="13691">MARKNRPDPPLCLLRGFTRKNFRQFDKFQEKFNSDSDECMQLHSEPTSGLLIAQIVSRFKPFRISLIIDLGVSFLHPKYRVPFTVIGLTKNVKYIVEDIPFHVNFKNRQCQKQRGY</sequence>
<dbReference type="EMBL" id="REGN01003644">
    <property type="protein sequence ID" value="RNA21542.1"/>
    <property type="molecule type" value="Genomic_DNA"/>
</dbReference>
<dbReference type="Proteomes" id="UP000276133">
    <property type="component" value="Unassembled WGS sequence"/>
</dbReference>
<accession>A0A3M7RD82</accession>
<dbReference type="AlphaFoldDB" id="A0A3M7RD82"/>
<protein>
    <submittedName>
        <fullName evidence="1">Uncharacterized protein</fullName>
    </submittedName>
</protein>
<keyword evidence="2" id="KW-1185">Reference proteome</keyword>
<reference evidence="1 2" key="1">
    <citation type="journal article" date="2018" name="Sci. Rep.">
        <title>Genomic signatures of local adaptation to the degree of environmental predictability in rotifers.</title>
        <authorList>
            <person name="Franch-Gras L."/>
            <person name="Hahn C."/>
            <person name="Garcia-Roger E.M."/>
            <person name="Carmona M.J."/>
            <person name="Serra M."/>
            <person name="Gomez A."/>
        </authorList>
    </citation>
    <scope>NUCLEOTIDE SEQUENCE [LARGE SCALE GENOMIC DNA]</scope>
    <source>
        <strain evidence="1">HYR1</strain>
    </source>
</reference>
<organism evidence="1 2">
    <name type="scientific">Brachionus plicatilis</name>
    <name type="common">Marine rotifer</name>
    <name type="synonym">Brachionus muelleri</name>
    <dbReference type="NCBI Taxonomy" id="10195"/>
    <lineage>
        <taxon>Eukaryota</taxon>
        <taxon>Metazoa</taxon>
        <taxon>Spiralia</taxon>
        <taxon>Gnathifera</taxon>
        <taxon>Rotifera</taxon>
        <taxon>Eurotatoria</taxon>
        <taxon>Monogononta</taxon>
        <taxon>Pseudotrocha</taxon>
        <taxon>Ploima</taxon>
        <taxon>Brachionidae</taxon>
        <taxon>Brachionus</taxon>
    </lineage>
</organism>
<evidence type="ECO:0000313" key="2">
    <source>
        <dbReference type="Proteomes" id="UP000276133"/>
    </source>
</evidence>